<gene>
    <name evidence="1" type="ORF">XELAEV_18012936mg</name>
</gene>
<accession>A0A974HZ54</accession>
<evidence type="ECO:0000313" key="2">
    <source>
        <dbReference type="Proteomes" id="UP000694892"/>
    </source>
</evidence>
<dbReference type="EMBL" id="CM004468">
    <property type="protein sequence ID" value="OCT95251.1"/>
    <property type="molecule type" value="Genomic_DNA"/>
</dbReference>
<organism evidence="1 2">
    <name type="scientific">Xenopus laevis</name>
    <name type="common">African clawed frog</name>
    <dbReference type="NCBI Taxonomy" id="8355"/>
    <lineage>
        <taxon>Eukaryota</taxon>
        <taxon>Metazoa</taxon>
        <taxon>Chordata</taxon>
        <taxon>Craniata</taxon>
        <taxon>Vertebrata</taxon>
        <taxon>Euteleostomi</taxon>
        <taxon>Amphibia</taxon>
        <taxon>Batrachia</taxon>
        <taxon>Anura</taxon>
        <taxon>Pipoidea</taxon>
        <taxon>Pipidae</taxon>
        <taxon>Xenopodinae</taxon>
        <taxon>Xenopus</taxon>
        <taxon>Xenopus</taxon>
    </lineage>
</organism>
<sequence>MFLGPKIEFALLDSLVFKVFNFGSFLLSTTHCKWGQFCKQHGKSHVQVGYHCQLNSIKYIREIVLL</sequence>
<protein>
    <submittedName>
        <fullName evidence="1">Uncharacterized protein</fullName>
    </submittedName>
</protein>
<dbReference type="Proteomes" id="UP000694892">
    <property type="component" value="Chromosome 2L"/>
</dbReference>
<reference evidence="2" key="1">
    <citation type="journal article" date="2016" name="Nature">
        <title>Genome evolution in the allotetraploid frog Xenopus laevis.</title>
        <authorList>
            <person name="Session A.M."/>
            <person name="Uno Y."/>
            <person name="Kwon T."/>
            <person name="Chapman J.A."/>
            <person name="Toyoda A."/>
            <person name="Takahashi S."/>
            <person name="Fukui A."/>
            <person name="Hikosaka A."/>
            <person name="Suzuki A."/>
            <person name="Kondo M."/>
            <person name="van Heeringen S.J."/>
            <person name="Quigley I."/>
            <person name="Heinz S."/>
            <person name="Ogino H."/>
            <person name="Ochi H."/>
            <person name="Hellsten U."/>
            <person name="Lyons J.B."/>
            <person name="Simakov O."/>
            <person name="Putnam N."/>
            <person name="Stites J."/>
            <person name="Kuroki Y."/>
            <person name="Tanaka T."/>
            <person name="Michiue T."/>
            <person name="Watanabe M."/>
            <person name="Bogdanovic O."/>
            <person name="Lister R."/>
            <person name="Georgiou G."/>
            <person name="Paranjpe S.S."/>
            <person name="van Kruijsbergen I."/>
            <person name="Shu S."/>
            <person name="Carlson J."/>
            <person name="Kinoshita T."/>
            <person name="Ohta Y."/>
            <person name="Mawaribuchi S."/>
            <person name="Jenkins J."/>
            <person name="Grimwood J."/>
            <person name="Schmutz J."/>
            <person name="Mitros T."/>
            <person name="Mozaffari S.V."/>
            <person name="Suzuki Y."/>
            <person name="Haramoto Y."/>
            <person name="Yamamoto T.S."/>
            <person name="Takagi C."/>
            <person name="Heald R."/>
            <person name="Miller K."/>
            <person name="Haudenschild C."/>
            <person name="Kitzman J."/>
            <person name="Nakayama T."/>
            <person name="Izutsu Y."/>
            <person name="Robert J."/>
            <person name="Fortriede J."/>
            <person name="Burns K."/>
            <person name="Lotay V."/>
            <person name="Karimi K."/>
            <person name="Yasuoka Y."/>
            <person name="Dichmann D.S."/>
            <person name="Flajnik M.F."/>
            <person name="Houston D.W."/>
            <person name="Shendure J."/>
            <person name="DuPasquier L."/>
            <person name="Vize P.D."/>
            <person name="Zorn A.M."/>
            <person name="Ito M."/>
            <person name="Marcotte E.M."/>
            <person name="Wallingford J.B."/>
            <person name="Ito Y."/>
            <person name="Asashima M."/>
            <person name="Ueno N."/>
            <person name="Matsuda Y."/>
            <person name="Veenstra G.J."/>
            <person name="Fujiyama A."/>
            <person name="Harland R.M."/>
            <person name="Taira M."/>
            <person name="Rokhsar D.S."/>
        </authorList>
    </citation>
    <scope>NUCLEOTIDE SEQUENCE [LARGE SCALE GENOMIC DNA]</scope>
    <source>
        <strain evidence="2">J</strain>
    </source>
</reference>
<dbReference type="AlphaFoldDB" id="A0A974HZ54"/>
<evidence type="ECO:0000313" key="1">
    <source>
        <dbReference type="EMBL" id="OCT95251.1"/>
    </source>
</evidence>
<proteinExistence type="predicted"/>
<name>A0A974HZ54_XENLA</name>